<evidence type="ECO:0000256" key="8">
    <source>
        <dbReference type="ARBA" id="ARBA00032015"/>
    </source>
</evidence>
<dbReference type="AlphaFoldDB" id="A0A8H3IWF9"/>
<evidence type="ECO:0000256" key="9">
    <source>
        <dbReference type="RuleBase" id="RU364149"/>
    </source>
</evidence>
<feature type="domain" description="Mediator complex subunit 16 C-terminal" evidence="12">
    <location>
        <begin position="551"/>
        <end position="672"/>
    </location>
</feature>
<dbReference type="InterPro" id="IPR048339">
    <property type="entry name" value="Mediator_Med16_C"/>
</dbReference>
<comment type="similarity">
    <text evidence="2 9">Belongs to the Mediator complex subunit 16 family.</text>
</comment>
<dbReference type="PANTHER" id="PTHR13224">
    <property type="entry name" value="THYROID HORMONE RECEPTOR-ASSOCIATED PROTEIN-RELATED"/>
    <property type="match status" value="1"/>
</dbReference>
<sequence length="683" mass="76005">MLLATHTSGQQLMLYRITFNFQRLAFDIQHLKTLSDCFPKGIHLGNPGLGETSASAQLTHLEYFPQGPENLKGDPARPFVLAAFTSLAHHNQEPYSIVCRWELHSIKPQLHSQFEQLSKKSNSSLPDLPVEVAVKRLSDTYIPKVFLHVQQLRLSTILAIAFGDGSIEVRDRHTMEVVAPDNLVEQVSGLDQIGFEFPQDSKQYHVALSPNACAAVSFADSTDIHLRLIQMPLHAGAESLDKSFYEAATEAFTLYYSTACASYGSYQDDLVAAIQMFSRQHPHGNIERSFLSEICRVLDIRLDHSVEPQLDYLFKNSMIQRCLSVQLSLSYLGKGKSRTLPGKVAHALLDIRATTLVMTYAFRSLTGAPNPEHDLKKQQEIEARKSEELQAITGPISWYVSLMNYIVDELFQLSDAMHDHGSMDNDHLNALVQTSNKPSLPLLLISTSRTFLRYLSRHFSQFKQAGITAAKTPFPHTSSYACIASILRDAPLHYEQFERLLTQLDAGIRSAYQASGIGEAQRKETEKEMLIQGTVPAVLMPAVETLLGQMVGALKEEVDVARLFFMDFSWLELGDDRKTRVWMKEKRLDVVRKVVIEVAEGGSVNGARMDGSTVNGGRVQGQGQGKRPGQRRLKRCTRCCAVMEDVGPGGGFGGNGQVLHMQRNCFCAGWWMAMGLERGGGKG</sequence>
<comment type="function">
    <text evidence="9">Component of the Mediator complex, a coactivator involved in the regulated transcription of nearly all RNA polymerase II-dependent genes. Mediator functions as a bridge to convey information from gene-specific regulatory proteins to the basal RNA polymerase II transcription machinery. Mediator is recruited to promoters by direct interactions with regulatory proteins and serves as a scaffold for the assembly of a functional preinitiation complex with RNA polymerase II and the general transcription factors.</text>
</comment>
<organism evidence="13 14">
    <name type="scientific">Heterodermia speciosa</name>
    <dbReference type="NCBI Taxonomy" id="116794"/>
    <lineage>
        <taxon>Eukaryota</taxon>
        <taxon>Fungi</taxon>
        <taxon>Dikarya</taxon>
        <taxon>Ascomycota</taxon>
        <taxon>Pezizomycotina</taxon>
        <taxon>Lecanoromycetes</taxon>
        <taxon>OSLEUM clade</taxon>
        <taxon>Lecanoromycetidae</taxon>
        <taxon>Caliciales</taxon>
        <taxon>Physciaceae</taxon>
        <taxon>Heterodermia</taxon>
    </lineage>
</organism>
<dbReference type="GO" id="GO:0016592">
    <property type="term" value="C:mediator complex"/>
    <property type="evidence" value="ECO:0007669"/>
    <property type="project" value="InterPro"/>
</dbReference>
<evidence type="ECO:0000256" key="7">
    <source>
        <dbReference type="ARBA" id="ARBA00023242"/>
    </source>
</evidence>
<comment type="subcellular location">
    <subcellularLocation>
        <location evidence="1 9">Nucleus</location>
    </subcellularLocation>
</comment>
<evidence type="ECO:0000259" key="11">
    <source>
        <dbReference type="Pfam" id="PF11635"/>
    </source>
</evidence>
<dbReference type="InterPro" id="IPR048338">
    <property type="entry name" value="Mediator_Med16"/>
</dbReference>
<dbReference type="PANTHER" id="PTHR13224:SF6">
    <property type="entry name" value="MEDIATOR OF RNA POLYMERASE II TRANSCRIPTION SUBUNIT 16"/>
    <property type="match status" value="1"/>
</dbReference>
<feature type="region of interest" description="Disordered" evidence="10">
    <location>
        <begin position="607"/>
        <end position="630"/>
    </location>
</feature>
<dbReference type="OrthoDB" id="4139168at2759"/>
<evidence type="ECO:0000259" key="12">
    <source>
        <dbReference type="Pfam" id="PF20719"/>
    </source>
</evidence>
<comment type="subunit">
    <text evidence="9">Component of the Mediator complex.</text>
</comment>
<evidence type="ECO:0000256" key="3">
    <source>
        <dbReference type="ARBA" id="ARBA00019614"/>
    </source>
</evidence>
<evidence type="ECO:0000256" key="1">
    <source>
        <dbReference type="ARBA" id="ARBA00004123"/>
    </source>
</evidence>
<keyword evidence="5 9" id="KW-0010">Activator</keyword>
<dbReference type="EMBL" id="CAJPDS010000083">
    <property type="protein sequence ID" value="CAF9935483.1"/>
    <property type="molecule type" value="Genomic_DNA"/>
</dbReference>
<accession>A0A8H3IWF9</accession>
<keyword evidence="14" id="KW-1185">Reference proteome</keyword>
<comment type="caution">
    <text evidence="13">The sequence shown here is derived from an EMBL/GenBank/DDBJ whole genome shotgun (WGS) entry which is preliminary data.</text>
</comment>
<dbReference type="Proteomes" id="UP000664521">
    <property type="component" value="Unassembled WGS sequence"/>
</dbReference>
<feature type="domain" description="Mediator complex subunit Med16 N-terminal" evidence="11">
    <location>
        <begin position="9"/>
        <end position="199"/>
    </location>
</feature>
<protein>
    <recommendedName>
        <fullName evidence="3 9">Mediator of RNA polymerase II transcription subunit 16</fullName>
    </recommendedName>
    <alternativeName>
        <fullName evidence="8 9">Mediator complex subunit 16</fullName>
    </alternativeName>
</protein>
<dbReference type="GO" id="GO:0045893">
    <property type="term" value="P:positive regulation of DNA-templated transcription"/>
    <property type="evidence" value="ECO:0007669"/>
    <property type="project" value="TreeGrafter"/>
</dbReference>
<evidence type="ECO:0000256" key="2">
    <source>
        <dbReference type="ARBA" id="ARBA00006543"/>
    </source>
</evidence>
<evidence type="ECO:0000313" key="14">
    <source>
        <dbReference type="Proteomes" id="UP000664521"/>
    </source>
</evidence>
<keyword evidence="6 9" id="KW-0804">Transcription</keyword>
<gene>
    <name evidence="13" type="primary">SIN4</name>
    <name evidence="9" type="synonym">MED16</name>
    <name evidence="13" type="ORF">HETSPECPRED_009803</name>
</gene>
<evidence type="ECO:0000313" key="13">
    <source>
        <dbReference type="EMBL" id="CAF9935483.1"/>
    </source>
</evidence>
<proteinExistence type="inferred from homology"/>
<evidence type="ECO:0000256" key="4">
    <source>
        <dbReference type="ARBA" id="ARBA00023015"/>
    </source>
</evidence>
<evidence type="ECO:0000256" key="10">
    <source>
        <dbReference type="SAM" id="MobiDB-lite"/>
    </source>
</evidence>
<dbReference type="Pfam" id="PF11635">
    <property type="entry name" value="Med16_N"/>
    <property type="match status" value="1"/>
</dbReference>
<name>A0A8H3IWF9_9LECA</name>
<dbReference type="InterPro" id="IPR021665">
    <property type="entry name" value="Mediator_Med16_N"/>
</dbReference>
<dbReference type="Pfam" id="PF20719">
    <property type="entry name" value="Med16_C"/>
    <property type="match status" value="1"/>
</dbReference>
<evidence type="ECO:0000256" key="6">
    <source>
        <dbReference type="ARBA" id="ARBA00023163"/>
    </source>
</evidence>
<keyword evidence="4 9" id="KW-0805">Transcription regulation</keyword>
<keyword evidence="7 9" id="KW-0539">Nucleus</keyword>
<evidence type="ECO:0000256" key="5">
    <source>
        <dbReference type="ARBA" id="ARBA00023159"/>
    </source>
</evidence>
<reference evidence="13" key="1">
    <citation type="submission" date="2021-03" db="EMBL/GenBank/DDBJ databases">
        <authorList>
            <person name="Tagirdzhanova G."/>
        </authorList>
    </citation>
    <scope>NUCLEOTIDE SEQUENCE</scope>
</reference>